<sequence length="241" mass="26696">MTAFDGVRLQTLGVNGEPSHEATIEVQLGQEVQVHITNELSEPTCLHWHGMKQLGTQEMDGMSGFSQCAIEPNSSAIYRYTPDKAGTFWWHSHHGTQYAYGLRGPLIVHAPERKTKLWDHEYTIQRAAAAGPVLWDTIAINNLGRYNCTAAASHNLADCNPHQPLSTFGFVPGRKYLLRLINVGAMVTFEFSIDGHEFQVMAADGAAVAPTKLLYSIVVNVGQRYDIIVQAKKDTRGVRSF</sequence>
<dbReference type="CDD" id="cd04205">
    <property type="entry name" value="CuRO_2_LCC_like"/>
    <property type="match status" value="1"/>
</dbReference>
<evidence type="ECO:0000313" key="7">
    <source>
        <dbReference type="Proteomes" id="UP000486351"/>
    </source>
</evidence>
<keyword evidence="3" id="KW-0560">Oxidoreductase</keyword>
<dbReference type="InterPro" id="IPR033138">
    <property type="entry name" value="Cu_oxidase_CS"/>
</dbReference>
<keyword evidence="2" id="KW-0479">Metal-binding</keyword>
<dbReference type="PANTHER" id="PTHR11709:SF511">
    <property type="entry name" value="LACCASE"/>
    <property type="match status" value="1"/>
</dbReference>
<dbReference type="Pfam" id="PF07732">
    <property type="entry name" value="Cu-oxidase_3"/>
    <property type="match status" value="1"/>
</dbReference>
<evidence type="ECO:0000259" key="5">
    <source>
        <dbReference type="Pfam" id="PF07732"/>
    </source>
</evidence>
<dbReference type="CDD" id="cd04206">
    <property type="entry name" value="CuRO_1_LCC_like"/>
    <property type="match status" value="1"/>
</dbReference>
<comment type="caution">
    <text evidence="6">The sequence shown here is derived from an EMBL/GenBank/DDBJ whole genome shotgun (WGS) entry which is preliminary data.</text>
</comment>
<evidence type="ECO:0000256" key="1">
    <source>
        <dbReference type="ARBA" id="ARBA00010609"/>
    </source>
</evidence>
<dbReference type="PROSITE" id="PS00079">
    <property type="entry name" value="MULTICOPPER_OXIDASE1"/>
    <property type="match status" value="1"/>
</dbReference>
<dbReference type="EMBL" id="QXFY01004492">
    <property type="protein sequence ID" value="KAE9277134.1"/>
    <property type="molecule type" value="Genomic_DNA"/>
</dbReference>
<dbReference type="Pfam" id="PF00394">
    <property type="entry name" value="Cu-oxidase"/>
    <property type="match status" value="1"/>
</dbReference>
<dbReference type="InterPro" id="IPR008972">
    <property type="entry name" value="Cupredoxin"/>
</dbReference>
<dbReference type="Gene3D" id="2.60.40.420">
    <property type="entry name" value="Cupredoxins - blue copper proteins"/>
    <property type="match status" value="2"/>
</dbReference>
<gene>
    <name evidence="6" type="ORF">PF008_g28925</name>
</gene>
<proteinExistence type="inferred from homology"/>
<dbReference type="InterPro" id="IPR011707">
    <property type="entry name" value="Cu-oxidase-like_N"/>
</dbReference>
<dbReference type="SUPFAM" id="SSF49503">
    <property type="entry name" value="Cupredoxins"/>
    <property type="match status" value="2"/>
</dbReference>
<name>A0A6G0Q9W4_9STRA</name>
<dbReference type="GO" id="GO:0005507">
    <property type="term" value="F:copper ion binding"/>
    <property type="evidence" value="ECO:0007669"/>
    <property type="project" value="InterPro"/>
</dbReference>
<dbReference type="PANTHER" id="PTHR11709">
    <property type="entry name" value="MULTI-COPPER OXIDASE"/>
    <property type="match status" value="1"/>
</dbReference>
<feature type="domain" description="Plastocyanin-like" evidence="4">
    <location>
        <begin position="126"/>
        <end position="234"/>
    </location>
</feature>
<evidence type="ECO:0000256" key="2">
    <source>
        <dbReference type="ARBA" id="ARBA00022723"/>
    </source>
</evidence>
<evidence type="ECO:0000313" key="6">
    <source>
        <dbReference type="EMBL" id="KAE9277134.1"/>
    </source>
</evidence>
<evidence type="ECO:0008006" key="8">
    <source>
        <dbReference type="Google" id="ProtNLM"/>
    </source>
</evidence>
<evidence type="ECO:0000256" key="3">
    <source>
        <dbReference type="ARBA" id="ARBA00023002"/>
    </source>
</evidence>
<dbReference type="GO" id="GO:0016491">
    <property type="term" value="F:oxidoreductase activity"/>
    <property type="evidence" value="ECO:0007669"/>
    <property type="project" value="UniProtKB-KW"/>
</dbReference>
<dbReference type="AlphaFoldDB" id="A0A6G0Q9W4"/>
<comment type="similarity">
    <text evidence="1">Belongs to the multicopper oxidase family.</text>
</comment>
<protein>
    <recommendedName>
        <fullName evidence="8">Plastocyanin-like domain-containing protein</fullName>
    </recommendedName>
</protein>
<accession>A0A6G0Q9W4</accession>
<dbReference type="InterPro" id="IPR045087">
    <property type="entry name" value="Cu-oxidase_fam"/>
</dbReference>
<dbReference type="InterPro" id="IPR001117">
    <property type="entry name" value="Cu-oxidase_2nd"/>
</dbReference>
<reference evidence="6 7" key="1">
    <citation type="submission" date="2018-09" db="EMBL/GenBank/DDBJ databases">
        <title>Genomic investigation of the strawberry pathogen Phytophthora fragariae indicates pathogenicity is determined by transcriptional variation in three key races.</title>
        <authorList>
            <person name="Adams T.M."/>
            <person name="Armitage A.D."/>
            <person name="Sobczyk M.K."/>
            <person name="Bates H.J."/>
            <person name="Dunwell J.M."/>
            <person name="Nellist C.F."/>
            <person name="Harrison R.J."/>
        </authorList>
    </citation>
    <scope>NUCLEOTIDE SEQUENCE [LARGE SCALE GENOMIC DNA]</scope>
    <source>
        <strain evidence="6 7">NOV-77</strain>
    </source>
</reference>
<dbReference type="Proteomes" id="UP000486351">
    <property type="component" value="Unassembled WGS sequence"/>
</dbReference>
<evidence type="ECO:0000259" key="4">
    <source>
        <dbReference type="Pfam" id="PF00394"/>
    </source>
</evidence>
<feature type="domain" description="Plastocyanin-like" evidence="5">
    <location>
        <begin position="7"/>
        <end position="112"/>
    </location>
</feature>
<organism evidence="6 7">
    <name type="scientific">Phytophthora fragariae</name>
    <dbReference type="NCBI Taxonomy" id="53985"/>
    <lineage>
        <taxon>Eukaryota</taxon>
        <taxon>Sar</taxon>
        <taxon>Stramenopiles</taxon>
        <taxon>Oomycota</taxon>
        <taxon>Peronosporomycetes</taxon>
        <taxon>Peronosporales</taxon>
        <taxon>Peronosporaceae</taxon>
        <taxon>Phytophthora</taxon>
    </lineage>
</organism>